<proteinExistence type="predicted"/>
<sequence length="305" mass="32846">MARRTGQGERLRRVSERRRSTDGPPAERNSARTVITASVLAGVSAVIVGLITGLGTTLQDAVTDALSGDGKPAAAAPQDGTSPAPAAPRPDPAVPVKVAVIPEEGGPFLVSEHRVTGADTDAVTRGDTSLEEWNSLLRKIRATSKHKTAYKIAVTNVSSSTVRVVDIVPVITRRSGALHATMIEPLGGEAEESIEVRLDLDERSPVFTRAGRPYFASTSQVLEAGKGFVMAVEAKLLGKEYVEYHLRVDYLDAKGEQRSLQVKEPSTPVGVFRISGSVDDTQYTDFWGPDKEGRGRRLYTVEERK</sequence>
<keyword evidence="2" id="KW-1133">Transmembrane helix</keyword>
<name>A0ABY9HF01_9ACTN</name>
<reference evidence="3 4" key="1">
    <citation type="submission" date="2023-03" db="EMBL/GenBank/DDBJ databases">
        <title>Isolation and description of six Streptomyces strains from soil environments, able to metabolize different microbial glucans.</title>
        <authorList>
            <person name="Widen T."/>
            <person name="Larsbrink J."/>
        </authorList>
    </citation>
    <scope>NUCLEOTIDE SEQUENCE [LARGE SCALE GENOMIC DNA]</scope>
    <source>
        <strain evidence="3 4">Mut1</strain>
    </source>
</reference>
<evidence type="ECO:0000256" key="2">
    <source>
        <dbReference type="SAM" id="Phobius"/>
    </source>
</evidence>
<dbReference type="EMBL" id="CP120997">
    <property type="protein sequence ID" value="WLQ33111.1"/>
    <property type="molecule type" value="Genomic_DNA"/>
</dbReference>
<organism evidence="3 4">
    <name type="scientific">Streptomyces castrisilvae</name>
    <dbReference type="NCBI Taxonomy" id="3033811"/>
    <lineage>
        <taxon>Bacteria</taxon>
        <taxon>Bacillati</taxon>
        <taxon>Actinomycetota</taxon>
        <taxon>Actinomycetes</taxon>
        <taxon>Kitasatosporales</taxon>
        <taxon>Streptomycetaceae</taxon>
        <taxon>Streptomyces</taxon>
    </lineage>
</organism>
<feature type="transmembrane region" description="Helical" evidence="2">
    <location>
        <begin position="34"/>
        <end position="54"/>
    </location>
</feature>
<protein>
    <submittedName>
        <fullName evidence="3">Uncharacterized protein</fullName>
    </submittedName>
</protein>
<accession>A0ABY9HF01</accession>
<keyword evidence="4" id="KW-1185">Reference proteome</keyword>
<evidence type="ECO:0000256" key="1">
    <source>
        <dbReference type="SAM" id="MobiDB-lite"/>
    </source>
</evidence>
<feature type="compositionally biased region" description="Basic and acidic residues" evidence="1">
    <location>
        <begin position="1"/>
        <end position="21"/>
    </location>
</feature>
<dbReference type="RefSeq" id="WP_306052557.1">
    <property type="nucleotide sequence ID" value="NZ_CP120997.1"/>
</dbReference>
<keyword evidence="2" id="KW-0472">Membrane</keyword>
<feature type="region of interest" description="Disordered" evidence="1">
    <location>
        <begin position="1"/>
        <end position="30"/>
    </location>
</feature>
<dbReference type="Proteomes" id="UP001239522">
    <property type="component" value="Chromosome"/>
</dbReference>
<keyword evidence="2" id="KW-0812">Transmembrane</keyword>
<evidence type="ECO:0000313" key="4">
    <source>
        <dbReference type="Proteomes" id="UP001239522"/>
    </source>
</evidence>
<feature type="region of interest" description="Disordered" evidence="1">
    <location>
        <begin position="67"/>
        <end position="93"/>
    </location>
</feature>
<gene>
    <name evidence="3" type="ORF">P8A18_06460</name>
</gene>
<evidence type="ECO:0000313" key="3">
    <source>
        <dbReference type="EMBL" id="WLQ33111.1"/>
    </source>
</evidence>